<dbReference type="KEGG" id="hpar:AL518_07505"/>
<dbReference type="Gene3D" id="1.10.260.40">
    <property type="entry name" value="lambda repressor-like DNA-binding domains"/>
    <property type="match status" value="1"/>
</dbReference>
<keyword evidence="6" id="KW-1185">Reference proteome</keyword>
<dbReference type="PANTHER" id="PTHR30146">
    <property type="entry name" value="LACI-RELATED TRANSCRIPTIONAL REPRESSOR"/>
    <property type="match status" value="1"/>
</dbReference>
<dbReference type="GeneID" id="69640147"/>
<dbReference type="SUPFAM" id="SSF47413">
    <property type="entry name" value="lambda repressor-like DNA-binding domains"/>
    <property type="match status" value="1"/>
</dbReference>
<keyword evidence="1" id="KW-0805">Transcription regulation</keyword>
<evidence type="ECO:0000256" key="1">
    <source>
        <dbReference type="ARBA" id="ARBA00023015"/>
    </source>
</evidence>
<evidence type="ECO:0000259" key="4">
    <source>
        <dbReference type="PROSITE" id="PS50932"/>
    </source>
</evidence>
<dbReference type="InterPro" id="IPR028082">
    <property type="entry name" value="Peripla_BP_I"/>
</dbReference>
<dbReference type="GO" id="GO:0000976">
    <property type="term" value="F:transcription cis-regulatory region binding"/>
    <property type="evidence" value="ECO:0007669"/>
    <property type="project" value="TreeGrafter"/>
</dbReference>
<dbReference type="RefSeq" id="WP_008815242.1">
    <property type="nucleotide sequence ID" value="NZ_CAUEKQ010000008.1"/>
</dbReference>
<organism evidence="5 6">
    <name type="scientific">Hafnia paralvei</name>
    <dbReference type="NCBI Taxonomy" id="546367"/>
    <lineage>
        <taxon>Bacteria</taxon>
        <taxon>Pseudomonadati</taxon>
        <taxon>Pseudomonadota</taxon>
        <taxon>Gammaproteobacteria</taxon>
        <taxon>Enterobacterales</taxon>
        <taxon>Hafniaceae</taxon>
        <taxon>Hafnia</taxon>
    </lineage>
</organism>
<dbReference type="CDD" id="cd01575">
    <property type="entry name" value="PBP1_GntR"/>
    <property type="match status" value="1"/>
</dbReference>
<dbReference type="CDD" id="cd01392">
    <property type="entry name" value="HTH_LacI"/>
    <property type="match status" value="1"/>
</dbReference>
<evidence type="ECO:0000256" key="2">
    <source>
        <dbReference type="ARBA" id="ARBA00023125"/>
    </source>
</evidence>
<reference evidence="5 6" key="1">
    <citation type="submission" date="2017-08" db="EMBL/GenBank/DDBJ databases">
        <title>Draft Genome Sequence of Hafnia alvei CITHA-6 Isolated from Raw Bovine Milk.</title>
        <authorList>
            <person name="Culligan E.P."/>
            <person name="Mcsweeney A."/>
            <person name="O'Doherty C."/>
            <person name="Gleeson E."/>
            <person name="O'Riordan D."/>
            <person name="Sleator R.D."/>
        </authorList>
    </citation>
    <scope>NUCLEOTIDE SEQUENCE [LARGE SCALE GENOMIC DNA]</scope>
    <source>
        <strain evidence="5 6">CITHA-6</strain>
    </source>
</reference>
<accession>A0A2A2MAQ7</accession>
<dbReference type="SMART" id="SM00354">
    <property type="entry name" value="HTH_LACI"/>
    <property type="match status" value="1"/>
</dbReference>
<protein>
    <submittedName>
        <fullName evidence="5">LacI family transcriptional regulator</fullName>
    </submittedName>
</protein>
<dbReference type="PROSITE" id="PS00356">
    <property type="entry name" value="HTH_LACI_1"/>
    <property type="match status" value="1"/>
</dbReference>
<dbReference type="Pfam" id="PF00356">
    <property type="entry name" value="LacI"/>
    <property type="match status" value="1"/>
</dbReference>
<dbReference type="InterPro" id="IPR000843">
    <property type="entry name" value="HTH_LacI"/>
</dbReference>
<keyword evidence="2" id="KW-0238">DNA-binding</keyword>
<sequence>MRQRSRQIIKLDDVAQQAGVSPSTVSLYIRYPEKVSERTGAKIQHAIDQLGYVHNKIASQFTGGRSSSMAVVLPSLANIIFSRVIQQIERTVSEQGYQLSIASHDHNLEKEEAQVRAILQWSPAVIAIAGADHKPETLKMLENSGVPVVQMWQVDGSNFSAQVGNDHIHIGYEAARFLVESGCKKLGYFTTRFAEDIRARKRYEGFCHALAELGVSVTLVDIPRTENIYQASRETLTKTLIKERGMDGIFCTSDAIASALLMEACDRGIRVPDQLSILGFGDFPSSAWMSPVSLSSVNLNADVIATRTAEMMLKMGSDENYHGEVCDVGFEIMPRGSTKLPIYTA</sequence>
<dbReference type="AlphaFoldDB" id="A0A2A2MAQ7"/>
<evidence type="ECO:0000256" key="3">
    <source>
        <dbReference type="ARBA" id="ARBA00023163"/>
    </source>
</evidence>
<evidence type="ECO:0000313" key="6">
    <source>
        <dbReference type="Proteomes" id="UP000218796"/>
    </source>
</evidence>
<dbReference type="InterPro" id="IPR010982">
    <property type="entry name" value="Lambda_DNA-bd_dom_sf"/>
</dbReference>
<dbReference type="EMBL" id="NQMS01000006">
    <property type="protein sequence ID" value="PAV95761.1"/>
    <property type="molecule type" value="Genomic_DNA"/>
</dbReference>
<dbReference type="PANTHER" id="PTHR30146:SF33">
    <property type="entry name" value="TRANSCRIPTIONAL REGULATOR"/>
    <property type="match status" value="1"/>
</dbReference>
<name>A0A2A2MAQ7_9GAMM</name>
<dbReference type="SUPFAM" id="SSF53822">
    <property type="entry name" value="Periplasmic binding protein-like I"/>
    <property type="match status" value="1"/>
</dbReference>
<dbReference type="Pfam" id="PF13377">
    <property type="entry name" value="Peripla_BP_3"/>
    <property type="match status" value="1"/>
</dbReference>
<gene>
    <name evidence="5" type="ORF">CJD50_15125</name>
</gene>
<evidence type="ECO:0000313" key="5">
    <source>
        <dbReference type="EMBL" id="PAV95761.1"/>
    </source>
</evidence>
<dbReference type="OrthoDB" id="5621819at2"/>
<proteinExistence type="predicted"/>
<comment type="caution">
    <text evidence="5">The sequence shown here is derived from an EMBL/GenBank/DDBJ whole genome shotgun (WGS) entry which is preliminary data.</text>
</comment>
<dbReference type="Proteomes" id="UP000218796">
    <property type="component" value="Unassembled WGS sequence"/>
</dbReference>
<feature type="domain" description="HTH lacI-type" evidence="4">
    <location>
        <begin position="9"/>
        <end position="63"/>
    </location>
</feature>
<dbReference type="PROSITE" id="PS50932">
    <property type="entry name" value="HTH_LACI_2"/>
    <property type="match status" value="1"/>
</dbReference>
<keyword evidence="3" id="KW-0804">Transcription</keyword>
<dbReference type="InterPro" id="IPR046335">
    <property type="entry name" value="LacI/GalR-like_sensor"/>
</dbReference>
<dbReference type="GO" id="GO:0003700">
    <property type="term" value="F:DNA-binding transcription factor activity"/>
    <property type="evidence" value="ECO:0007669"/>
    <property type="project" value="TreeGrafter"/>
</dbReference>
<dbReference type="Gene3D" id="3.40.50.2300">
    <property type="match status" value="2"/>
</dbReference>